<dbReference type="InterPro" id="IPR012816">
    <property type="entry name" value="NADAR"/>
</dbReference>
<evidence type="ECO:0000313" key="5">
    <source>
        <dbReference type="Proteomes" id="UP001216907"/>
    </source>
</evidence>
<comment type="caution">
    <text evidence="4">The sequence shown here is derived from an EMBL/GenBank/DDBJ whole genome shotgun (WGS) entry which is preliminary data.</text>
</comment>
<evidence type="ECO:0000256" key="1">
    <source>
        <dbReference type="ARBA" id="ARBA00000022"/>
    </source>
</evidence>
<dbReference type="RefSeq" id="WP_277863362.1">
    <property type="nucleotide sequence ID" value="NZ_JARRAG010000002.1"/>
</dbReference>
<protein>
    <submittedName>
        <fullName evidence="4">NADAR family protein</fullName>
    </submittedName>
</protein>
<proteinExistence type="predicted"/>
<gene>
    <name evidence="4" type="ORF">PZE19_25160</name>
</gene>
<reference evidence="4 5" key="1">
    <citation type="submission" date="2023-03" db="EMBL/GenBank/DDBJ databases">
        <title>Paludisphaera mucosa sp. nov. a novel planctomycete from northern fen.</title>
        <authorList>
            <person name="Ivanova A."/>
        </authorList>
    </citation>
    <scope>NUCLEOTIDE SEQUENCE [LARGE SCALE GENOMIC DNA]</scope>
    <source>
        <strain evidence="4 5">Pla2</strain>
    </source>
</reference>
<evidence type="ECO:0000256" key="2">
    <source>
        <dbReference type="ARBA" id="ARBA00000751"/>
    </source>
</evidence>
<sequence length="337" mass="37944">MAIWFSSKSPDFGWLSNFSAHAFSLDDRLWPTVEHYFQARKFADREIQEHIRAAKTPQQARKMGRDRSLPIRPDWEEVKVDVMTRVLRAKFSQHPRLKAALLATGDAPLLHESTRDHFWGCNRAGKGGNRLGRILMDLRESFGRPGRDRRPPTSDAEWLAHERSYELLEFLGPQVGERELRAVAAACCRRIWPHLEERSRQGVEAVEDWLDGRVPEERRREAARSAAQAFADAARALDVGKKNGHLFHAARAAAACCWHPEVAIEAAAGIEPVPIDGPFDAAMTALVEAATAQAVGAVQEVGPVATMHDRLHEEMDFEYAEQAAIVRRILANPFRPR</sequence>
<organism evidence="4 5">
    <name type="scientific">Paludisphaera mucosa</name>
    <dbReference type="NCBI Taxonomy" id="3030827"/>
    <lineage>
        <taxon>Bacteria</taxon>
        <taxon>Pseudomonadati</taxon>
        <taxon>Planctomycetota</taxon>
        <taxon>Planctomycetia</taxon>
        <taxon>Isosphaerales</taxon>
        <taxon>Isosphaeraceae</taxon>
        <taxon>Paludisphaera</taxon>
    </lineage>
</organism>
<dbReference type="InterPro" id="IPR037238">
    <property type="entry name" value="YbiA-like_sf"/>
</dbReference>
<dbReference type="Proteomes" id="UP001216907">
    <property type="component" value="Unassembled WGS sequence"/>
</dbReference>
<feature type="domain" description="NADAR" evidence="3">
    <location>
        <begin position="5"/>
        <end position="141"/>
    </location>
</feature>
<accession>A0ABT6FHM2</accession>
<dbReference type="Pfam" id="PF08719">
    <property type="entry name" value="NADAR"/>
    <property type="match status" value="1"/>
</dbReference>
<dbReference type="NCBIfam" id="TIGR02464">
    <property type="entry name" value="ribofla_fusion"/>
    <property type="match status" value="1"/>
</dbReference>
<comment type="catalytic activity">
    <reaction evidence="1">
        <text>5-amino-6-(5-phospho-D-ribosylamino)uracil + H2O = 5,6-diaminouracil + D-ribose 5-phosphate</text>
        <dbReference type="Rhea" id="RHEA:55020"/>
        <dbReference type="ChEBI" id="CHEBI:15377"/>
        <dbReference type="ChEBI" id="CHEBI:46252"/>
        <dbReference type="ChEBI" id="CHEBI:58453"/>
        <dbReference type="ChEBI" id="CHEBI:78346"/>
    </reaction>
</comment>
<dbReference type="Gene3D" id="1.10.357.40">
    <property type="entry name" value="YbiA-like"/>
    <property type="match status" value="1"/>
</dbReference>
<keyword evidence="5" id="KW-1185">Reference proteome</keyword>
<evidence type="ECO:0000313" key="4">
    <source>
        <dbReference type="EMBL" id="MDG3007072.1"/>
    </source>
</evidence>
<dbReference type="SUPFAM" id="SSF143990">
    <property type="entry name" value="YbiA-like"/>
    <property type="match status" value="1"/>
</dbReference>
<evidence type="ECO:0000259" key="3">
    <source>
        <dbReference type="Pfam" id="PF08719"/>
    </source>
</evidence>
<comment type="catalytic activity">
    <reaction evidence="2">
        <text>2,5-diamino-6-hydroxy-4-(5-phosphoribosylamino)-pyrimidine + H2O = 2,5,6-triamino-4-hydroxypyrimidine + D-ribose 5-phosphate</text>
        <dbReference type="Rhea" id="RHEA:23436"/>
        <dbReference type="ChEBI" id="CHEBI:15377"/>
        <dbReference type="ChEBI" id="CHEBI:58614"/>
        <dbReference type="ChEBI" id="CHEBI:78346"/>
        <dbReference type="ChEBI" id="CHEBI:137796"/>
    </reaction>
</comment>
<name>A0ABT6FHM2_9BACT</name>
<dbReference type="EMBL" id="JARRAG010000002">
    <property type="protein sequence ID" value="MDG3007072.1"/>
    <property type="molecule type" value="Genomic_DNA"/>
</dbReference>
<dbReference type="CDD" id="cd15457">
    <property type="entry name" value="NADAR"/>
    <property type="match status" value="1"/>
</dbReference>